<name>A0ABP8E9V8_9FLAO</name>
<feature type="transmembrane region" description="Helical" evidence="1">
    <location>
        <begin position="47"/>
        <end position="66"/>
    </location>
</feature>
<gene>
    <name evidence="2" type="ORF">GCM10022257_09560</name>
</gene>
<organism evidence="2 3">
    <name type="scientific">Hyunsoonleella aestuarii</name>
    <dbReference type="NCBI Taxonomy" id="912802"/>
    <lineage>
        <taxon>Bacteria</taxon>
        <taxon>Pseudomonadati</taxon>
        <taxon>Bacteroidota</taxon>
        <taxon>Flavobacteriia</taxon>
        <taxon>Flavobacteriales</taxon>
        <taxon>Flavobacteriaceae</taxon>
    </lineage>
</organism>
<keyword evidence="3" id="KW-1185">Reference proteome</keyword>
<dbReference type="EMBL" id="BAABAV010000001">
    <property type="protein sequence ID" value="GAA4268855.1"/>
    <property type="molecule type" value="Genomic_DNA"/>
</dbReference>
<keyword evidence="1" id="KW-1133">Transmembrane helix</keyword>
<accession>A0ABP8E9V8</accession>
<keyword evidence="1" id="KW-0472">Membrane</keyword>
<sequence>MTLRNKRIFASILFVLISVVCIAQQTKDGNNPPQPLPPPPPPGLSVGVDATFLICLALIYGTWRLLKKDVKI</sequence>
<evidence type="ECO:0000256" key="1">
    <source>
        <dbReference type="SAM" id="Phobius"/>
    </source>
</evidence>
<evidence type="ECO:0000313" key="2">
    <source>
        <dbReference type="EMBL" id="GAA4268855.1"/>
    </source>
</evidence>
<evidence type="ECO:0008006" key="4">
    <source>
        <dbReference type="Google" id="ProtNLM"/>
    </source>
</evidence>
<dbReference type="RefSeq" id="WP_139001210.1">
    <property type="nucleotide sequence ID" value="NZ_BAABAV010000001.1"/>
</dbReference>
<comment type="caution">
    <text evidence="2">The sequence shown here is derived from an EMBL/GenBank/DDBJ whole genome shotgun (WGS) entry which is preliminary data.</text>
</comment>
<keyword evidence="1" id="KW-0812">Transmembrane</keyword>
<dbReference type="Proteomes" id="UP001500027">
    <property type="component" value="Unassembled WGS sequence"/>
</dbReference>
<proteinExistence type="predicted"/>
<reference evidence="3" key="1">
    <citation type="journal article" date="2019" name="Int. J. Syst. Evol. Microbiol.">
        <title>The Global Catalogue of Microorganisms (GCM) 10K type strain sequencing project: providing services to taxonomists for standard genome sequencing and annotation.</title>
        <authorList>
            <consortium name="The Broad Institute Genomics Platform"/>
            <consortium name="The Broad Institute Genome Sequencing Center for Infectious Disease"/>
            <person name="Wu L."/>
            <person name="Ma J."/>
        </authorList>
    </citation>
    <scope>NUCLEOTIDE SEQUENCE [LARGE SCALE GENOMIC DNA]</scope>
    <source>
        <strain evidence="3">JCM 17452</strain>
    </source>
</reference>
<evidence type="ECO:0000313" key="3">
    <source>
        <dbReference type="Proteomes" id="UP001500027"/>
    </source>
</evidence>
<protein>
    <recommendedName>
        <fullName evidence="4">Signal peptidase</fullName>
    </recommendedName>
</protein>